<reference evidence="2" key="1">
    <citation type="journal article" date="2019" name="Int. J. Syst. Evol. Microbiol.">
        <title>The Global Catalogue of Microorganisms (GCM) 10K type strain sequencing project: providing services to taxonomists for standard genome sequencing and annotation.</title>
        <authorList>
            <consortium name="The Broad Institute Genomics Platform"/>
            <consortium name="The Broad Institute Genome Sequencing Center for Infectious Disease"/>
            <person name="Wu L."/>
            <person name="Ma J."/>
        </authorList>
    </citation>
    <scope>NUCLEOTIDE SEQUENCE [LARGE SCALE GENOMIC DNA]</scope>
    <source>
        <strain evidence="2">JCM 17906</strain>
    </source>
</reference>
<dbReference type="RefSeq" id="WP_345422692.1">
    <property type="nucleotide sequence ID" value="NZ_BAABGT010000075.1"/>
</dbReference>
<gene>
    <name evidence="1" type="ORF">GCM10023175_47670</name>
</gene>
<comment type="caution">
    <text evidence="1">The sequence shown here is derived from an EMBL/GenBank/DDBJ whole genome shotgun (WGS) entry which is preliminary data.</text>
</comment>
<evidence type="ECO:0000313" key="1">
    <source>
        <dbReference type="EMBL" id="GAA4552936.1"/>
    </source>
</evidence>
<proteinExistence type="predicted"/>
<accession>A0ABP8RWW7</accession>
<dbReference type="EMBL" id="BAABGT010000075">
    <property type="protein sequence ID" value="GAA4552936.1"/>
    <property type="molecule type" value="Genomic_DNA"/>
</dbReference>
<protein>
    <submittedName>
        <fullName evidence="1">Uncharacterized protein</fullName>
    </submittedName>
</protein>
<organism evidence="1 2">
    <name type="scientific">Pseudonocardia xishanensis</name>
    <dbReference type="NCBI Taxonomy" id="630995"/>
    <lineage>
        <taxon>Bacteria</taxon>
        <taxon>Bacillati</taxon>
        <taxon>Actinomycetota</taxon>
        <taxon>Actinomycetes</taxon>
        <taxon>Pseudonocardiales</taxon>
        <taxon>Pseudonocardiaceae</taxon>
        <taxon>Pseudonocardia</taxon>
    </lineage>
</organism>
<keyword evidence="2" id="KW-1185">Reference proteome</keyword>
<dbReference type="Proteomes" id="UP001501598">
    <property type="component" value="Unassembled WGS sequence"/>
</dbReference>
<evidence type="ECO:0000313" key="2">
    <source>
        <dbReference type="Proteomes" id="UP001501598"/>
    </source>
</evidence>
<name>A0ABP8RWW7_9PSEU</name>
<sequence>MHNHNDEPMFTASGVHSAAPYVEAWTPLRSRYPDLLLYRRWPRAPVASPSSGGGRTSRRWPDWAGWFSIFEPGLLRTALTLHRHGRLPAGMVKLYFGGDLQFGLPPTPTALDAYLELLAPTGLPCPARKRPFG</sequence>